<protein>
    <recommendedName>
        <fullName evidence="3">Pilus assembly protein CpaF</fullName>
    </recommendedName>
</protein>
<dbReference type="InterPro" id="IPR027417">
    <property type="entry name" value="P-loop_NTPase"/>
</dbReference>
<evidence type="ECO:0008006" key="3">
    <source>
        <dbReference type="Google" id="ProtNLM"/>
    </source>
</evidence>
<dbReference type="RefSeq" id="WP_058354091.1">
    <property type="nucleotide sequence ID" value="NZ_CABMMD010000208.1"/>
</dbReference>
<dbReference type="AlphaFoldDB" id="A0A0V8QAG2"/>
<dbReference type="SUPFAM" id="SSF52540">
    <property type="entry name" value="P-loop containing nucleoside triphosphate hydrolases"/>
    <property type="match status" value="2"/>
</dbReference>
<reference evidence="1 2" key="1">
    <citation type="submission" date="2015-11" db="EMBL/GenBank/DDBJ databases">
        <title>Butyribacter intestini gen. nov., sp. nov., a butyric acid-producing bacterium of the family Lachnospiraceae isolated from the human faeces.</title>
        <authorList>
            <person name="Zou Y."/>
            <person name="Xue W."/>
            <person name="Luo G."/>
            <person name="Lv M."/>
        </authorList>
    </citation>
    <scope>NUCLEOTIDE SEQUENCE [LARGE SCALE GENOMIC DNA]</scope>
    <source>
        <strain evidence="1 2">ACET-33324</strain>
    </source>
</reference>
<gene>
    <name evidence="1" type="ORF">ASU35_04050</name>
</gene>
<comment type="caution">
    <text evidence="1">The sequence shown here is derived from an EMBL/GenBank/DDBJ whole genome shotgun (WGS) entry which is preliminary data.</text>
</comment>
<proteinExistence type="predicted"/>
<evidence type="ECO:0000313" key="1">
    <source>
        <dbReference type="EMBL" id="KSV57595.1"/>
    </source>
</evidence>
<accession>A0A0V8QAG2</accession>
<organism evidence="1 2">
    <name type="scientific">Acetivibrio ethanolgignens</name>
    <dbReference type="NCBI Taxonomy" id="290052"/>
    <lineage>
        <taxon>Bacteria</taxon>
        <taxon>Bacillati</taxon>
        <taxon>Bacillota</taxon>
        <taxon>Clostridia</taxon>
        <taxon>Eubacteriales</taxon>
        <taxon>Oscillospiraceae</taxon>
        <taxon>Acetivibrio</taxon>
    </lineage>
</organism>
<dbReference type="OrthoDB" id="1981678at2"/>
<keyword evidence="2" id="KW-1185">Reference proteome</keyword>
<dbReference type="Gene3D" id="3.40.50.300">
    <property type="entry name" value="P-loop containing nucleotide triphosphate hydrolases"/>
    <property type="match status" value="1"/>
</dbReference>
<sequence>MEVANVCLISRHYLNLDFNDRLNILAQRLYERYKGNGVIDGIRDMRIDGVSAGVSGIPEDYDMNGMISGAAEPRALPASYDSIWLFYHGKSIHLSFLGFHSYRELIRVCRNIYRYNNPEQLSAAKGYTVNEMMDGSRVAVARPPFCESWVLFVRKFDTVLQEDIHKLITDQNKELPITVMKWLIKGCQVTGITGEQGSGKTTLLMSLIGFIPPSYNLRVHELSFELHLRRIYPDRNIVTFRETADVSGQEGLDFSKKSDGTVSILGEVASNPICCWLISMAQVASLFTLFTHHAKTTENLVISMRNALLLEGGFHDEKAACRQVTEAIRFDVHMKKGMDGHRYIEHINEIVPEGDTFSVRELVCFREGRYVKGEGFSTDSVEDISFHLEPAERKDFQRFIGEWENEGLVSASTEASLGAGVS</sequence>
<dbReference type="Proteomes" id="UP000054874">
    <property type="component" value="Unassembled WGS sequence"/>
</dbReference>
<dbReference type="EMBL" id="LNAM01000208">
    <property type="protein sequence ID" value="KSV57595.1"/>
    <property type="molecule type" value="Genomic_DNA"/>
</dbReference>
<dbReference type="STRING" id="290052.ASU35_04050"/>
<evidence type="ECO:0000313" key="2">
    <source>
        <dbReference type="Proteomes" id="UP000054874"/>
    </source>
</evidence>
<name>A0A0V8QAG2_9FIRM</name>